<dbReference type="Proteomes" id="UP000076625">
    <property type="component" value="Unassembled WGS sequence"/>
</dbReference>
<reference evidence="2" key="1">
    <citation type="submission" date="2016-01" db="EMBL/GenBank/DDBJ databases">
        <title>Draft genome of Chromobacterium sp. F49.</title>
        <authorList>
            <person name="Hong K.W."/>
        </authorList>
    </citation>
    <scope>NUCLEOTIDE SEQUENCE [LARGE SCALE GENOMIC DNA]</scope>
    <source>
        <strain evidence="2">CN10</strain>
    </source>
</reference>
<dbReference type="RefSeq" id="WP_066612378.1">
    <property type="nucleotide sequence ID" value="NZ_LQQU01000023.1"/>
</dbReference>
<dbReference type="AlphaFoldDB" id="A0A165F681"/>
<protein>
    <submittedName>
        <fullName evidence="1">Uncharacterized protein</fullName>
    </submittedName>
</protein>
<dbReference type="EMBL" id="LQQU01000023">
    <property type="protein sequence ID" value="KZE31664.1"/>
    <property type="molecule type" value="Genomic_DNA"/>
</dbReference>
<evidence type="ECO:0000313" key="2">
    <source>
        <dbReference type="Proteomes" id="UP000076625"/>
    </source>
</evidence>
<comment type="caution">
    <text evidence="1">The sequence shown here is derived from an EMBL/GenBank/DDBJ whole genome shotgun (WGS) entry which is preliminary data.</text>
</comment>
<organism evidence="1 2">
    <name type="scientific">Crenobacter luteus</name>
    <dbReference type="NCBI Taxonomy" id="1452487"/>
    <lineage>
        <taxon>Bacteria</taxon>
        <taxon>Pseudomonadati</taxon>
        <taxon>Pseudomonadota</taxon>
        <taxon>Betaproteobacteria</taxon>
        <taxon>Neisseriales</taxon>
        <taxon>Neisseriaceae</taxon>
        <taxon>Crenobacter</taxon>
    </lineage>
</organism>
<name>A0A165F681_9NEIS</name>
<keyword evidence="2" id="KW-1185">Reference proteome</keyword>
<proteinExistence type="predicted"/>
<sequence>MKPVTLFIVSLLAGAAGVGLYLYLKPVPELGPAITPAPPELASAPAVQPPPAPLPARFLAEERARRRLAPDDASLTVCAELADAQGTLLALCDEDDASRAEGGRVDLYQLAEPTGPGEPVAVAARLEGIESGGFGQPGAVRPIRLGAHAPGFVVEEGQTAQGYSVGTRSLFALVDGAWRPLARLRSHLDNSGSGECGRDRAACVELDFSLSVDAHAPPSGALPALLVAVDGTEGGRRVSRRYTLRYDARRGAYTVPAALERTF</sequence>
<accession>A0A165F681</accession>
<dbReference type="OrthoDB" id="9024543at2"/>
<evidence type="ECO:0000313" key="1">
    <source>
        <dbReference type="EMBL" id="KZE31664.1"/>
    </source>
</evidence>
<gene>
    <name evidence="1" type="ORF">AVW16_00300</name>
</gene>